<evidence type="ECO:0000256" key="1">
    <source>
        <dbReference type="SAM" id="SignalP"/>
    </source>
</evidence>
<dbReference type="AlphaFoldDB" id="X7F2E2"/>
<sequence>MSALPLLCLCLSLGATAAAGDPPRDAVPIGPAAALDCAAARYRGEALRLRDDEDGLVQELRWLTPAGNVLQIELTGPGCRFLEVKGVGQSEARILPGGQR</sequence>
<dbReference type="PATRIC" id="fig|1449351.3.peg.4083"/>
<accession>X7F2E2</accession>
<feature type="signal peptide" evidence="1">
    <location>
        <begin position="1"/>
        <end position="17"/>
    </location>
</feature>
<keyword evidence="3" id="KW-1185">Reference proteome</keyword>
<reference evidence="2 3" key="1">
    <citation type="submission" date="2014-01" db="EMBL/GenBank/DDBJ databases">
        <title>Roseivivax isoporae LMG 25204 Genome Sequencing.</title>
        <authorList>
            <person name="Lai Q."/>
            <person name="Li G."/>
            <person name="Shao Z."/>
        </authorList>
    </citation>
    <scope>NUCLEOTIDE SEQUENCE [LARGE SCALE GENOMIC DNA]</scope>
    <source>
        <strain evidence="2 3">LMG 25204</strain>
    </source>
</reference>
<gene>
    <name evidence="2" type="ORF">RISW2_17005</name>
</gene>
<protein>
    <submittedName>
        <fullName evidence="2">Cys/Met metabolism pyridoxal-phosphate-dependent enzyme</fullName>
    </submittedName>
</protein>
<dbReference type="STRING" id="1449351.RISW2_17005"/>
<comment type="caution">
    <text evidence="2">The sequence shown here is derived from an EMBL/GenBank/DDBJ whole genome shotgun (WGS) entry which is preliminary data.</text>
</comment>
<feature type="chain" id="PRO_5004978079" evidence="1">
    <location>
        <begin position="18"/>
        <end position="100"/>
    </location>
</feature>
<organism evidence="2 3">
    <name type="scientific">Roseivivax isoporae LMG 25204</name>
    <dbReference type="NCBI Taxonomy" id="1449351"/>
    <lineage>
        <taxon>Bacteria</taxon>
        <taxon>Pseudomonadati</taxon>
        <taxon>Pseudomonadota</taxon>
        <taxon>Alphaproteobacteria</taxon>
        <taxon>Rhodobacterales</taxon>
        <taxon>Roseobacteraceae</taxon>
        <taxon>Roseivivax</taxon>
    </lineage>
</organism>
<name>X7F2E2_9RHOB</name>
<proteinExistence type="predicted"/>
<evidence type="ECO:0000313" key="3">
    <source>
        <dbReference type="Proteomes" id="UP000023430"/>
    </source>
</evidence>
<dbReference type="EMBL" id="JAME01000043">
    <property type="protein sequence ID" value="ETX27047.1"/>
    <property type="molecule type" value="Genomic_DNA"/>
</dbReference>
<dbReference type="Proteomes" id="UP000023430">
    <property type="component" value="Unassembled WGS sequence"/>
</dbReference>
<evidence type="ECO:0000313" key="2">
    <source>
        <dbReference type="EMBL" id="ETX27047.1"/>
    </source>
</evidence>
<keyword evidence="1" id="KW-0732">Signal</keyword>